<evidence type="ECO:0000313" key="3">
    <source>
        <dbReference type="Proteomes" id="UP000801492"/>
    </source>
</evidence>
<keyword evidence="3" id="KW-1185">Reference proteome</keyword>
<reference evidence="2" key="1">
    <citation type="submission" date="2019-08" db="EMBL/GenBank/DDBJ databases">
        <title>The genome of the North American firefly Photinus pyralis.</title>
        <authorList>
            <consortium name="Photinus pyralis genome working group"/>
            <person name="Fallon T.R."/>
            <person name="Sander Lower S.E."/>
            <person name="Weng J.-K."/>
        </authorList>
    </citation>
    <scope>NUCLEOTIDE SEQUENCE</scope>
    <source>
        <strain evidence="2">TRF0915ILg1</strain>
        <tissue evidence="2">Whole body</tissue>
    </source>
</reference>
<dbReference type="EMBL" id="VTPC01006842">
    <property type="protein sequence ID" value="KAF2894596.1"/>
    <property type="molecule type" value="Genomic_DNA"/>
</dbReference>
<dbReference type="AlphaFoldDB" id="A0A8K0D016"/>
<proteinExistence type="predicted"/>
<name>A0A8K0D016_IGNLU</name>
<gene>
    <name evidence="2" type="ORF">ILUMI_11562</name>
</gene>
<protein>
    <recommendedName>
        <fullName evidence="4">Secreted protein</fullName>
    </recommendedName>
</protein>
<evidence type="ECO:0000313" key="2">
    <source>
        <dbReference type="EMBL" id="KAF2894596.1"/>
    </source>
</evidence>
<evidence type="ECO:0000256" key="1">
    <source>
        <dbReference type="SAM" id="SignalP"/>
    </source>
</evidence>
<evidence type="ECO:0008006" key="4">
    <source>
        <dbReference type="Google" id="ProtNLM"/>
    </source>
</evidence>
<keyword evidence="1" id="KW-0732">Signal</keyword>
<accession>A0A8K0D016</accession>
<organism evidence="2 3">
    <name type="scientific">Ignelater luminosus</name>
    <name type="common">Cucubano</name>
    <name type="synonym">Pyrophorus luminosus</name>
    <dbReference type="NCBI Taxonomy" id="2038154"/>
    <lineage>
        <taxon>Eukaryota</taxon>
        <taxon>Metazoa</taxon>
        <taxon>Ecdysozoa</taxon>
        <taxon>Arthropoda</taxon>
        <taxon>Hexapoda</taxon>
        <taxon>Insecta</taxon>
        <taxon>Pterygota</taxon>
        <taxon>Neoptera</taxon>
        <taxon>Endopterygota</taxon>
        <taxon>Coleoptera</taxon>
        <taxon>Polyphaga</taxon>
        <taxon>Elateriformia</taxon>
        <taxon>Elateroidea</taxon>
        <taxon>Elateridae</taxon>
        <taxon>Agrypninae</taxon>
        <taxon>Pyrophorini</taxon>
        <taxon>Ignelater</taxon>
    </lineage>
</organism>
<sequence>MSRKQWCYIITVLIFMNQFGRFNLVSQRLPCAENQQKCTRYRNILDIFNFEFLLQKPHFKKRPEHKKKKKYHGK</sequence>
<comment type="caution">
    <text evidence="2">The sequence shown here is derived from an EMBL/GenBank/DDBJ whole genome shotgun (WGS) entry which is preliminary data.</text>
</comment>
<dbReference type="Proteomes" id="UP000801492">
    <property type="component" value="Unassembled WGS sequence"/>
</dbReference>
<feature type="signal peptide" evidence="1">
    <location>
        <begin position="1"/>
        <end position="22"/>
    </location>
</feature>
<feature type="chain" id="PRO_5035460354" description="Secreted protein" evidence="1">
    <location>
        <begin position="23"/>
        <end position="74"/>
    </location>
</feature>